<reference evidence="3 4" key="1">
    <citation type="submission" date="2016-03" db="EMBL/GenBank/DDBJ databases">
        <title>EvidentialGene: Evidence-directed Construction of Genes on Genomes.</title>
        <authorList>
            <person name="Gilbert D.G."/>
            <person name="Choi J.-H."/>
            <person name="Mockaitis K."/>
            <person name="Colbourne J."/>
            <person name="Pfrender M."/>
        </authorList>
    </citation>
    <scope>NUCLEOTIDE SEQUENCE [LARGE SCALE GENOMIC DNA]</scope>
    <source>
        <strain evidence="3 4">Xinb3</strain>
        <tissue evidence="3">Complete organism</tissue>
    </source>
</reference>
<name>A0A164K9L0_9CRUS</name>
<gene>
    <name evidence="3" type="ORF">APZ42_034284</name>
</gene>
<dbReference type="PROSITE" id="PS50158">
    <property type="entry name" value="ZF_CCHC"/>
    <property type="match status" value="1"/>
</dbReference>
<dbReference type="AlphaFoldDB" id="A0A164K9L0"/>
<dbReference type="GO" id="GO:0003676">
    <property type="term" value="F:nucleic acid binding"/>
    <property type="evidence" value="ECO:0007669"/>
    <property type="project" value="InterPro"/>
</dbReference>
<accession>A0A164K9L0</accession>
<keyword evidence="1" id="KW-0479">Metal-binding</keyword>
<dbReference type="Proteomes" id="UP000076858">
    <property type="component" value="Unassembled WGS sequence"/>
</dbReference>
<sequence length="314" mass="35470">MENQAGPNLGDGVGMENQAGPNLGDGVENVVLVGVQEGRFREREPPVFNGNAGEDVMHWITRFERIADYNSWNATRRFAHLGMCLEGVALEWYLSLAPQPQDYQTLRIAILNAFKDPNYEYDLESQFRNRFQGLDEPVMTYCYNIVYLCSKLDPNMAEPTKVNHILRGLKPTLLERVYPLVETGVTDTQALFNLVLRHSQAMHLANRSDWSSKIITTTQCLPIMNSSTSNSFITRKELEGSMNTLKRELKGEITEVKSSLETTLVSHLSSIEKLIEKSTHSNQPFSNARPFKRTSDGRPICNNCTRAGHIARNC</sequence>
<evidence type="ECO:0000259" key="2">
    <source>
        <dbReference type="PROSITE" id="PS50158"/>
    </source>
</evidence>
<dbReference type="InterPro" id="IPR001878">
    <property type="entry name" value="Znf_CCHC"/>
</dbReference>
<dbReference type="PANTHER" id="PTHR33194:SF4">
    <property type="entry name" value="CCHC-TYPE DOMAIN-CONTAINING PROTEIN"/>
    <property type="match status" value="1"/>
</dbReference>
<keyword evidence="1" id="KW-0862">Zinc</keyword>
<evidence type="ECO:0000313" key="4">
    <source>
        <dbReference type="Proteomes" id="UP000076858"/>
    </source>
</evidence>
<keyword evidence="4" id="KW-1185">Reference proteome</keyword>
<dbReference type="EMBL" id="LRGB01003363">
    <property type="protein sequence ID" value="KZS03079.1"/>
    <property type="molecule type" value="Genomic_DNA"/>
</dbReference>
<dbReference type="InterPro" id="IPR005162">
    <property type="entry name" value="Retrotrans_gag_dom"/>
</dbReference>
<feature type="domain" description="CCHC-type" evidence="2">
    <location>
        <begin position="301"/>
        <end position="314"/>
    </location>
</feature>
<dbReference type="Pfam" id="PF03732">
    <property type="entry name" value="Retrotrans_gag"/>
    <property type="match status" value="1"/>
</dbReference>
<evidence type="ECO:0000256" key="1">
    <source>
        <dbReference type="PROSITE-ProRule" id="PRU00047"/>
    </source>
</evidence>
<protein>
    <recommendedName>
        <fullName evidence="2">CCHC-type domain-containing protein</fullName>
    </recommendedName>
</protein>
<comment type="caution">
    <text evidence="3">The sequence shown here is derived from an EMBL/GenBank/DDBJ whole genome shotgun (WGS) entry which is preliminary data.</text>
</comment>
<dbReference type="STRING" id="35525.A0A164K9L0"/>
<dbReference type="PANTHER" id="PTHR33194">
    <property type="entry name" value="ZINC KNUCKLE DOMAINCONTAINING PROTEIN"/>
    <property type="match status" value="1"/>
</dbReference>
<dbReference type="GO" id="GO:0008270">
    <property type="term" value="F:zinc ion binding"/>
    <property type="evidence" value="ECO:0007669"/>
    <property type="project" value="UniProtKB-KW"/>
</dbReference>
<evidence type="ECO:0000313" key="3">
    <source>
        <dbReference type="EMBL" id="KZS03079.1"/>
    </source>
</evidence>
<proteinExistence type="predicted"/>
<dbReference type="OrthoDB" id="10037266at2759"/>
<organism evidence="3 4">
    <name type="scientific">Daphnia magna</name>
    <dbReference type="NCBI Taxonomy" id="35525"/>
    <lineage>
        <taxon>Eukaryota</taxon>
        <taxon>Metazoa</taxon>
        <taxon>Ecdysozoa</taxon>
        <taxon>Arthropoda</taxon>
        <taxon>Crustacea</taxon>
        <taxon>Branchiopoda</taxon>
        <taxon>Diplostraca</taxon>
        <taxon>Cladocera</taxon>
        <taxon>Anomopoda</taxon>
        <taxon>Daphniidae</taxon>
        <taxon>Daphnia</taxon>
    </lineage>
</organism>
<keyword evidence="1" id="KW-0863">Zinc-finger</keyword>